<evidence type="ECO:0000313" key="4">
    <source>
        <dbReference type="EMBL" id="CAD7701636.1"/>
    </source>
</evidence>
<dbReference type="Proteomes" id="UP000708148">
    <property type="component" value="Unassembled WGS sequence"/>
</dbReference>
<feature type="compositionally biased region" description="Polar residues" evidence="2">
    <location>
        <begin position="417"/>
        <end position="431"/>
    </location>
</feature>
<reference evidence="4" key="1">
    <citation type="submission" date="2020-12" db="EMBL/GenBank/DDBJ databases">
        <authorList>
            <person name="Iha C."/>
        </authorList>
    </citation>
    <scope>NUCLEOTIDE SEQUENCE</scope>
</reference>
<dbReference type="InterPro" id="IPR028889">
    <property type="entry name" value="USP"/>
</dbReference>
<comment type="similarity">
    <text evidence="1">Belongs to the peptidase C19 family.</text>
</comment>
<gene>
    <name evidence="4" type="ORF">OSTQU699_LOCUS6993</name>
</gene>
<dbReference type="InterPro" id="IPR018200">
    <property type="entry name" value="USP_CS"/>
</dbReference>
<feature type="region of interest" description="Disordered" evidence="2">
    <location>
        <begin position="469"/>
        <end position="509"/>
    </location>
</feature>
<dbReference type="Pfam" id="PF00443">
    <property type="entry name" value="UCH"/>
    <property type="match status" value="1"/>
</dbReference>
<dbReference type="EMBL" id="CAJHUC010001590">
    <property type="protein sequence ID" value="CAD7701636.1"/>
    <property type="molecule type" value="Genomic_DNA"/>
</dbReference>
<name>A0A8S1J3G5_9CHLO</name>
<evidence type="ECO:0000256" key="2">
    <source>
        <dbReference type="SAM" id="MobiDB-lite"/>
    </source>
</evidence>
<proteinExistence type="inferred from homology"/>
<dbReference type="GO" id="GO:0016579">
    <property type="term" value="P:protein deubiquitination"/>
    <property type="evidence" value="ECO:0007669"/>
    <property type="project" value="InterPro"/>
</dbReference>
<evidence type="ECO:0000256" key="1">
    <source>
        <dbReference type="ARBA" id="ARBA00009085"/>
    </source>
</evidence>
<sequence length="1099" mass="120678">MAGPSGWGSSREQDTSFASSDGKPTVGRHSGVVGLKNLHNTCFMNSSLQCLAHTPPLVHPFVSGSYRDDINTANLLGYKGEVAEAFGEVMEEVWLGRDHYYAPRGFKQTVCNNTFLFEEGRHHDTQEFLGWALDGLHEDLNKAEKKPYRKLDDDPDRTDLHVAQEAWEYYRDRNTSLMSDHCTGMYKCTTTCLNCGSVSRRFDPVMTVTLQLPHPATRHFIFTVIEVDGSKAPCRHAVEVDWEGSVEDLYTAVSGALGVEDSDMNAVIYIAVVHGHAVQRTLQKMHESLDRIGFDDELVVYKYPNKEQGPLSGGMETHIQHRKPATYSFPMTFGTPLVFWVKEENMADATDSKKRGALHEMLDRALRPYKRRAVEQDEDWGKHGTTDMWARGHYEHAAQAVGEASGEDTNEWERVGQRSSGNSPASSTQCACGSGDETMEFGGRHSSGGSDCLEPTRIIADCELGRAVGGSDMDEKQDAGSSKGCAPSPERSPMCSDQGVDDADDVAEASQHCAEDGLLDGGLSGKQGEGEASAESACLSTECSAHCSPGGGCAANVEVSEEAAACPEEQDCSEKVAEAPELMSPGEPEDRSMSPPTAVRSGGNGVEIGEEATSPRGTFCCPEEDDRGPYVGSLFDEDDGNQYDGEQYGSAYGHELSAVTDRGAFGGATGPDSAYRLRELWGCMGYYSDRKSSQKDFVLEWAGDHHKFFDLSCLASPETDPSVQRARLAQNHKAHSVDLDHLFEVFQQPTRLSGHNAYACDRCKKQVPAQNCFNIFELPEILVIQIKRFENRGNGEGWERNSMLVEFPIEGLDMSPYVAIKQDTEPVYDLYAVLNHYGSVRMGHYTAYCQHFNGKWYHFDDEYVSEVSPRVVVSTAAYVLFYRRRVDAQKDPEDIVSMAMKERRESGRAWQRTLRDGGVNCSSYCRSRDMNSSRFQYPSTSSPTCSRYSEGPGAAVGWEACATNSSNGPGHFAGSGDSSNGNAYLLPGGPILQSGNDTYGEWNKSSYYQNSNFSTWDIGSSSNKHWSDTGDAHLGTSEPGTESDKENKVQDTAGGTGMELVLYTPPKPLPINDRSEQPKAENGPSENGSDDRQVCNISR</sequence>
<dbReference type="PROSITE" id="PS00973">
    <property type="entry name" value="USP_2"/>
    <property type="match status" value="1"/>
</dbReference>
<dbReference type="InterPro" id="IPR001394">
    <property type="entry name" value="Peptidase_C19_UCH"/>
</dbReference>
<dbReference type="InterPro" id="IPR050185">
    <property type="entry name" value="Ub_carboxyl-term_hydrolase"/>
</dbReference>
<dbReference type="InterPro" id="IPR038765">
    <property type="entry name" value="Papain-like_cys_pep_sf"/>
</dbReference>
<dbReference type="AlphaFoldDB" id="A0A8S1J3G5"/>
<organism evidence="4 5">
    <name type="scientific">Ostreobium quekettii</name>
    <dbReference type="NCBI Taxonomy" id="121088"/>
    <lineage>
        <taxon>Eukaryota</taxon>
        <taxon>Viridiplantae</taxon>
        <taxon>Chlorophyta</taxon>
        <taxon>core chlorophytes</taxon>
        <taxon>Ulvophyceae</taxon>
        <taxon>TCBD clade</taxon>
        <taxon>Bryopsidales</taxon>
        <taxon>Ostreobineae</taxon>
        <taxon>Ostreobiaceae</taxon>
        <taxon>Ostreobium</taxon>
    </lineage>
</organism>
<comment type="caution">
    <text evidence="4">The sequence shown here is derived from an EMBL/GenBank/DDBJ whole genome shotgun (WGS) entry which is preliminary data.</text>
</comment>
<dbReference type="SUPFAM" id="SSF54001">
    <property type="entry name" value="Cysteine proteinases"/>
    <property type="match status" value="1"/>
</dbReference>
<feature type="compositionally biased region" description="Polar residues" evidence="2">
    <location>
        <begin position="7"/>
        <end position="19"/>
    </location>
</feature>
<dbReference type="GO" id="GO:0004843">
    <property type="term" value="F:cysteine-type deubiquitinase activity"/>
    <property type="evidence" value="ECO:0007669"/>
    <property type="project" value="InterPro"/>
</dbReference>
<dbReference type="PROSITE" id="PS50235">
    <property type="entry name" value="USP_3"/>
    <property type="match status" value="1"/>
</dbReference>
<evidence type="ECO:0000259" key="3">
    <source>
        <dbReference type="PROSITE" id="PS50235"/>
    </source>
</evidence>
<keyword evidence="5" id="KW-1185">Reference proteome</keyword>
<dbReference type="OrthoDB" id="292964at2759"/>
<feature type="domain" description="USP" evidence="3">
    <location>
        <begin position="33"/>
        <end position="885"/>
    </location>
</feature>
<feature type="region of interest" description="Disordered" evidence="2">
    <location>
        <begin position="1"/>
        <end position="25"/>
    </location>
</feature>
<feature type="region of interest" description="Disordered" evidence="2">
    <location>
        <begin position="1022"/>
        <end position="1099"/>
    </location>
</feature>
<protein>
    <recommendedName>
        <fullName evidence="3">USP domain-containing protein</fullName>
    </recommendedName>
</protein>
<dbReference type="Gene3D" id="3.90.70.10">
    <property type="entry name" value="Cysteine proteinases"/>
    <property type="match status" value="2"/>
</dbReference>
<evidence type="ECO:0000313" key="5">
    <source>
        <dbReference type="Proteomes" id="UP000708148"/>
    </source>
</evidence>
<feature type="region of interest" description="Disordered" evidence="2">
    <location>
        <begin position="582"/>
        <end position="621"/>
    </location>
</feature>
<feature type="region of interest" description="Disordered" evidence="2">
    <location>
        <begin position="399"/>
        <end position="433"/>
    </location>
</feature>
<dbReference type="PANTHER" id="PTHR21646">
    <property type="entry name" value="UBIQUITIN CARBOXYL-TERMINAL HYDROLASE"/>
    <property type="match status" value="1"/>
</dbReference>
<accession>A0A8S1J3G5</accession>